<accession>A0A1F5P1F5</accession>
<organism evidence="5 6">
    <name type="scientific">Candidatus Doudnabacteria bacterium RIFCSPHIGHO2_01_FULL_49_9</name>
    <dbReference type="NCBI Taxonomy" id="1817827"/>
    <lineage>
        <taxon>Bacteria</taxon>
        <taxon>Candidatus Doudnaibacteriota</taxon>
    </lineage>
</organism>
<reference evidence="5 6" key="1">
    <citation type="journal article" date="2016" name="Nat. Commun.">
        <title>Thousands of microbial genomes shed light on interconnected biogeochemical processes in an aquifer system.</title>
        <authorList>
            <person name="Anantharaman K."/>
            <person name="Brown C.T."/>
            <person name="Hug L.A."/>
            <person name="Sharon I."/>
            <person name="Castelle C.J."/>
            <person name="Probst A.J."/>
            <person name="Thomas B.C."/>
            <person name="Singh A."/>
            <person name="Wilkins M.J."/>
            <person name="Karaoz U."/>
            <person name="Brodie E.L."/>
            <person name="Williams K.H."/>
            <person name="Hubbard S.S."/>
            <person name="Banfield J.F."/>
        </authorList>
    </citation>
    <scope>NUCLEOTIDE SEQUENCE [LARGE SCALE GENOMIC DNA]</scope>
</reference>
<evidence type="ECO:0000256" key="1">
    <source>
        <dbReference type="ARBA" id="ARBA00001946"/>
    </source>
</evidence>
<dbReference type="PANTHER" id="PTHR46470">
    <property type="entry name" value="N-ACYLNEURAMINATE-9-PHOSPHATASE"/>
    <property type="match status" value="1"/>
</dbReference>
<dbReference type="PRINTS" id="PR00413">
    <property type="entry name" value="HADHALOGNASE"/>
</dbReference>
<dbReference type="Proteomes" id="UP000176339">
    <property type="component" value="Unassembled WGS sequence"/>
</dbReference>
<dbReference type="NCBIfam" id="TIGR01549">
    <property type="entry name" value="HAD-SF-IA-v1"/>
    <property type="match status" value="1"/>
</dbReference>
<dbReference type="GO" id="GO:0016791">
    <property type="term" value="F:phosphatase activity"/>
    <property type="evidence" value="ECO:0007669"/>
    <property type="project" value="TreeGrafter"/>
</dbReference>
<dbReference type="Gene3D" id="1.10.150.520">
    <property type="match status" value="1"/>
</dbReference>
<evidence type="ECO:0000256" key="2">
    <source>
        <dbReference type="ARBA" id="ARBA00022723"/>
    </source>
</evidence>
<comment type="cofactor">
    <cofactor evidence="1">
        <name>Mg(2+)</name>
        <dbReference type="ChEBI" id="CHEBI:18420"/>
    </cofactor>
</comment>
<evidence type="ECO:0000313" key="5">
    <source>
        <dbReference type="EMBL" id="OGE83450.1"/>
    </source>
</evidence>
<dbReference type="GO" id="GO:0044281">
    <property type="term" value="P:small molecule metabolic process"/>
    <property type="evidence" value="ECO:0007669"/>
    <property type="project" value="UniProtKB-ARBA"/>
</dbReference>
<keyword evidence="2" id="KW-0479">Metal-binding</keyword>
<dbReference type="InterPro" id="IPR036412">
    <property type="entry name" value="HAD-like_sf"/>
</dbReference>
<proteinExistence type="predicted"/>
<protein>
    <recommendedName>
        <fullName evidence="7">HAD family hydrolase</fullName>
    </recommendedName>
</protein>
<keyword evidence="4" id="KW-0460">Magnesium</keyword>
<evidence type="ECO:0008006" key="7">
    <source>
        <dbReference type="Google" id="ProtNLM"/>
    </source>
</evidence>
<dbReference type="SFLD" id="SFLDS00003">
    <property type="entry name" value="Haloacid_Dehalogenase"/>
    <property type="match status" value="1"/>
</dbReference>
<dbReference type="Gene3D" id="3.40.50.1000">
    <property type="entry name" value="HAD superfamily/HAD-like"/>
    <property type="match status" value="1"/>
</dbReference>
<dbReference type="InterPro" id="IPR051400">
    <property type="entry name" value="HAD-like_hydrolase"/>
</dbReference>
<dbReference type="InterPro" id="IPR041492">
    <property type="entry name" value="HAD_2"/>
</dbReference>
<evidence type="ECO:0000256" key="3">
    <source>
        <dbReference type="ARBA" id="ARBA00022801"/>
    </source>
</evidence>
<evidence type="ECO:0000313" key="6">
    <source>
        <dbReference type="Proteomes" id="UP000176339"/>
    </source>
</evidence>
<dbReference type="Pfam" id="PF13419">
    <property type="entry name" value="HAD_2"/>
    <property type="match status" value="1"/>
</dbReference>
<dbReference type="AlphaFoldDB" id="A0A1F5P1F5"/>
<comment type="caution">
    <text evidence="5">The sequence shown here is derived from an EMBL/GenBank/DDBJ whole genome shotgun (WGS) entry which is preliminary data.</text>
</comment>
<dbReference type="GO" id="GO:0046872">
    <property type="term" value="F:metal ion binding"/>
    <property type="evidence" value="ECO:0007669"/>
    <property type="project" value="UniProtKB-KW"/>
</dbReference>
<dbReference type="PANTHER" id="PTHR46470:SF2">
    <property type="entry name" value="GLYCERALDEHYDE 3-PHOSPHATE PHOSPHATASE"/>
    <property type="match status" value="1"/>
</dbReference>
<dbReference type="SFLD" id="SFLDG01129">
    <property type="entry name" value="C1.5:_HAD__Beta-PGM__Phosphata"/>
    <property type="match status" value="1"/>
</dbReference>
<dbReference type="SUPFAM" id="SSF56784">
    <property type="entry name" value="HAD-like"/>
    <property type="match status" value="1"/>
</dbReference>
<name>A0A1F5P1F5_9BACT</name>
<dbReference type="EMBL" id="MFEN01000041">
    <property type="protein sequence ID" value="OGE83450.1"/>
    <property type="molecule type" value="Genomic_DNA"/>
</dbReference>
<dbReference type="InterPro" id="IPR023214">
    <property type="entry name" value="HAD_sf"/>
</dbReference>
<keyword evidence="3" id="KW-0378">Hydrolase</keyword>
<evidence type="ECO:0000256" key="4">
    <source>
        <dbReference type="ARBA" id="ARBA00022842"/>
    </source>
</evidence>
<gene>
    <name evidence="5" type="ORF">A2846_05220</name>
</gene>
<dbReference type="InterPro" id="IPR006439">
    <property type="entry name" value="HAD-SF_hydro_IA"/>
</dbReference>
<sequence length="216" mass="24228">MSEIKIKCVGFDADNTLYKTKEAAKGADMAAMRALAPEANASPEELYEKFLEIVRGIKNSRDPLVRHRRYSYGKLCALFGADSAMVEKMYQAFAAELLAKIEKIEGVEKVLENLSARGIKMFVITEDNKLITEKKLESLRLAKYFSGITSSDDTKIMKPDVSYYEMLMKACEPAETLVVGDSLEKDLALPRDLGMNILLVEKPEDLRKIAADFFAH</sequence>